<evidence type="ECO:0000313" key="6">
    <source>
        <dbReference type="Proteomes" id="UP000713596"/>
    </source>
</evidence>
<keyword evidence="1" id="KW-0175">Coiled coil</keyword>
<dbReference type="PANTHER" id="PTHR45138:SF24">
    <property type="entry name" value="DIGUANYLATE CYCLASE DGCC-RELATED"/>
    <property type="match status" value="1"/>
</dbReference>
<dbReference type="CDD" id="cd01949">
    <property type="entry name" value="GGDEF"/>
    <property type="match status" value="1"/>
</dbReference>
<evidence type="ECO:0000259" key="4">
    <source>
        <dbReference type="PROSITE" id="PS50887"/>
    </source>
</evidence>
<comment type="caution">
    <text evidence="5">The sequence shown here is derived from an EMBL/GenBank/DDBJ whole genome shotgun (WGS) entry which is preliminary data.</text>
</comment>
<dbReference type="EMBL" id="JAHLFP010000001">
    <property type="protein sequence ID" value="MBU3805281.1"/>
    <property type="molecule type" value="Genomic_DNA"/>
</dbReference>
<dbReference type="Pfam" id="PF00990">
    <property type="entry name" value="GGDEF"/>
    <property type="match status" value="1"/>
</dbReference>
<dbReference type="EC" id="2.7.7.65" evidence="5"/>
<dbReference type="SMART" id="SM00267">
    <property type="entry name" value="GGDEF"/>
    <property type="match status" value="1"/>
</dbReference>
<feature type="transmembrane region" description="Helical" evidence="2">
    <location>
        <begin position="7"/>
        <end position="30"/>
    </location>
</feature>
<dbReference type="InterPro" id="IPR003660">
    <property type="entry name" value="HAMP_dom"/>
</dbReference>
<reference evidence="5" key="2">
    <citation type="submission" date="2021-04" db="EMBL/GenBank/DDBJ databases">
        <authorList>
            <person name="Gilroy R."/>
        </authorList>
    </citation>
    <scope>NUCLEOTIDE SEQUENCE</scope>
    <source>
        <strain evidence="5">B5_2728</strain>
    </source>
</reference>
<dbReference type="InterPro" id="IPR050469">
    <property type="entry name" value="Diguanylate_Cyclase"/>
</dbReference>
<name>A0A948T0L5_9FIRM</name>
<feature type="coiled-coil region" evidence="1">
    <location>
        <begin position="334"/>
        <end position="364"/>
    </location>
</feature>
<evidence type="ECO:0000259" key="3">
    <source>
        <dbReference type="PROSITE" id="PS50885"/>
    </source>
</evidence>
<dbReference type="SUPFAM" id="SSF55073">
    <property type="entry name" value="Nucleotide cyclase"/>
    <property type="match status" value="1"/>
</dbReference>
<dbReference type="GO" id="GO:0052621">
    <property type="term" value="F:diguanylate cyclase activity"/>
    <property type="evidence" value="ECO:0007669"/>
    <property type="project" value="UniProtKB-EC"/>
</dbReference>
<sequence length="543" mass="62666">MKKKISLSIVWTMVASSVLMLFAFFTAISWRQEVLQIRYLEEYIDQVLVTAQALANKHYDRKEYEFKLEQTIQFMPTRTNTLIFAIDATDGRMLGLSANNEQRVELQEGQTDAQRLQELKGLLDGEVHKLKINKKNACIIVAEKSGIIFGVCVDSDEEWTSTLFYLVLMGSMLLVGTVAVIVVLIYRMNRSVIQDVVSLKEGIDQFLSGQREVHFSANGTPEMAQIAQSMNKMVNTYDQKSERTSQIISMMGNRVAVFEYLEDLHQVFYSRNMPGMFEMTPQQWEERLMSQIQEQEFNLNVDSGDTHSQRHITESGRVVELQYTFSGNSCFGIAQDVSEQYENHKQLSEKLKQATEQAERDALTGLYNRQKSTLWINQWIEGQKKEGTMLLMDLDNFKRVNDEKGHPEGDLVLQITAKVLEESFGEEDVKARLGGDEFIVFMPYILSDEELQKKLNAFMDNCYKHLEPYYRNQQLSVSIGVAFVNDEIHNFDELYQCADAAMYAAKRQGKNRYYINEENNVCKGNTCNMCKGNCMRRRRLFND</sequence>
<feature type="domain" description="HAMP" evidence="3">
    <location>
        <begin position="190"/>
        <end position="242"/>
    </location>
</feature>
<dbReference type="AlphaFoldDB" id="A0A948T0L5"/>
<dbReference type="GO" id="GO:1902201">
    <property type="term" value="P:negative regulation of bacterial-type flagellum-dependent cell motility"/>
    <property type="evidence" value="ECO:0007669"/>
    <property type="project" value="TreeGrafter"/>
</dbReference>
<keyword evidence="2" id="KW-1133">Transmembrane helix</keyword>
<dbReference type="PROSITE" id="PS50887">
    <property type="entry name" value="GGDEF"/>
    <property type="match status" value="1"/>
</dbReference>
<keyword evidence="5" id="KW-0548">Nucleotidyltransferase</keyword>
<organism evidence="5 6">
    <name type="scientific">Candidatus Allofournierella pullistercoris</name>
    <dbReference type="NCBI Taxonomy" id="2838597"/>
    <lineage>
        <taxon>Bacteria</taxon>
        <taxon>Bacillati</taxon>
        <taxon>Bacillota</taxon>
        <taxon>Clostridia</taxon>
        <taxon>Eubacteriales</taxon>
        <taxon>Oscillospiraceae</taxon>
        <taxon>Allofournierella</taxon>
    </lineage>
</organism>
<reference evidence="5" key="1">
    <citation type="journal article" date="2021" name="PeerJ">
        <title>Extensive microbial diversity within the chicken gut microbiome revealed by metagenomics and culture.</title>
        <authorList>
            <person name="Gilroy R."/>
            <person name="Ravi A."/>
            <person name="Getino M."/>
            <person name="Pursley I."/>
            <person name="Horton D.L."/>
            <person name="Alikhan N.F."/>
            <person name="Baker D."/>
            <person name="Gharbi K."/>
            <person name="Hall N."/>
            <person name="Watson M."/>
            <person name="Adriaenssens E.M."/>
            <person name="Foster-Nyarko E."/>
            <person name="Jarju S."/>
            <person name="Secka A."/>
            <person name="Antonio M."/>
            <person name="Oren A."/>
            <person name="Chaudhuri R.R."/>
            <person name="La Ragione R."/>
            <person name="Hildebrand F."/>
            <person name="Pallen M.J."/>
        </authorList>
    </citation>
    <scope>NUCLEOTIDE SEQUENCE</scope>
    <source>
        <strain evidence="5">B5_2728</strain>
    </source>
</reference>
<dbReference type="PANTHER" id="PTHR45138">
    <property type="entry name" value="REGULATORY COMPONENTS OF SENSORY TRANSDUCTION SYSTEM"/>
    <property type="match status" value="1"/>
</dbReference>
<keyword evidence="2" id="KW-0812">Transmembrane</keyword>
<dbReference type="InterPro" id="IPR029787">
    <property type="entry name" value="Nucleotide_cyclase"/>
</dbReference>
<dbReference type="GO" id="GO:0007165">
    <property type="term" value="P:signal transduction"/>
    <property type="evidence" value="ECO:0007669"/>
    <property type="project" value="InterPro"/>
</dbReference>
<dbReference type="Gene3D" id="6.10.340.10">
    <property type="match status" value="1"/>
</dbReference>
<feature type="domain" description="GGDEF" evidence="4">
    <location>
        <begin position="385"/>
        <end position="518"/>
    </location>
</feature>
<dbReference type="GO" id="GO:0005886">
    <property type="term" value="C:plasma membrane"/>
    <property type="evidence" value="ECO:0007669"/>
    <property type="project" value="TreeGrafter"/>
</dbReference>
<dbReference type="PROSITE" id="PS50885">
    <property type="entry name" value="HAMP"/>
    <property type="match status" value="1"/>
</dbReference>
<keyword evidence="5" id="KW-0808">Transferase</keyword>
<protein>
    <submittedName>
        <fullName evidence="5">Diguanylate cyclase</fullName>
        <ecNumber evidence="5">2.7.7.65</ecNumber>
    </submittedName>
</protein>
<dbReference type="NCBIfam" id="TIGR00254">
    <property type="entry name" value="GGDEF"/>
    <property type="match status" value="1"/>
</dbReference>
<feature type="transmembrane region" description="Helical" evidence="2">
    <location>
        <begin position="163"/>
        <end position="186"/>
    </location>
</feature>
<dbReference type="Proteomes" id="UP000713596">
    <property type="component" value="Unassembled WGS sequence"/>
</dbReference>
<dbReference type="GO" id="GO:0043709">
    <property type="term" value="P:cell adhesion involved in single-species biofilm formation"/>
    <property type="evidence" value="ECO:0007669"/>
    <property type="project" value="TreeGrafter"/>
</dbReference>
<dbReference type="InterPro" id="IPR000160">
    <property type="entry name" value="GGDEF_dom"/>
</dbReference>
<keyword evidence="2" id="KW-0472">Membrane</keyword>
<gene>
    <name evidence="5" type="ORF">H9882_00030</name>
</gene>
<evidence type="ECO:0000256" key="1">
    <source>
        <dbReference type="SAM" id="Coils"/>
    </source>
</evidence>
<evidence type="ECO:0000256" key="2">
    <source>
        <dbReference type="SAM" id="Phobius"/>
    </source>
</evidence>
<proteinExistence type="predicted"/>
<dbReference type="InterPro" id="IPR043128">
    <property type="entry name" value="Rev_trsase/Diguanyl_cyclase"/>
</dbReference>
<dbReference type="Gene3D" id="3.30.70.270">
    <property type="match status" value="1"/>
</dbReference>
<evidence type="ECO:0000313" key="5">
    <source>
        <dbReference type="EMBL" id="MBU3805281.1"/>
    </source>
</evidence>
<accession>A0A948T0L5</accession>